<keyword evidence="2" id="KW-0813">Transport</keyword>
<keyword evidence="5" id="KW-0029">Amino-acid transport</keyword>
<dbReference type="PATRIC" id="fig|1429439.4.peg.5976"/>
<dbReference type="PROSITE" id="PS00211">
    <property type="entry name" value="ABC_TRANSPORTER_1"/>
    <property type="match status" value="1"/>
</dbReference>
<evidence type="ECO:0000256" key="4">
    <source>
        <dbReference type="ARBA" id="ARBA00022840"/>
    </source>
</evidence>
<dbReference type="GO" id="GO:0005524">
    <property type="term" value="F:ATP binding"/>
    <property type="evidence" value="ECO:0007669"/>
    <property type="project" value="UniProtKB-KW"/>
</dbReference>
<dbReference type="Pfam" id="PF12399">
    <property type="entry name" value="BCA_ABC_TP_C"/>
    <property type="match status" value="1"/>
</dbReference>
<proteinExistence type="inferred from homology"/>
<dbReference type="AlphaFoldDB" id="W4LX89"/>
<comment type="similarity">
    <text evidence="1">Belongs to the ABC transporter superfamily.</text>
</comment>
<feature type="non-terminal residue" evidence="7">
    <location>
        <position position="1"/>
    </location>
</feature>
<dbReference type="GO" id="GO:0016887">
    <property type="term" value="F:ATP hydrolysis activity"/>
    <property type="evidence" value="ECO:0007669"/>
    <property type="project" value="InterPro"/>
</dbReference>
<keyword evidence="3" id="KW-0547">Nucleotide-binding</keyword>
<accession>W4LX89</accession>
<dbReference type="InterPro" id="IPR003439">
    <property type="entry name" value="ABC_transporter-like_ATP-bd"/>
</dbReference>
<dbReference type="HOGENOM" id="CLU_770539_0_0_7"/>
<dbReference type="PANTHER" id="PTHR43820">
    <property type="entry name" value="HIGH-AFFINITY BRANCHED-CHAIN AMINO ACID TRANSPORT ATP-BINDING PROTEIN LIVF"/>
    <property type="match status" value="1"/>
</dbReference>
<evidence type="ECO:0000313" key="8">
    <source>
        <dbReference type="Proteomes" id="UP000019140"/>
    </source>
</evidence>
<dbReference type="Pfam" id="PF00005">
    <property type="entry name" value="ABC_tran"/>
    <property type="match status" value="1"/>
</dbReference>
<dbReference type="CDD" id="cd03224">
    <property type="entry name" value="ABC_TM1139_LivF_branched"/>
    <property type="match status" value="1"/>
</dbReference>
<keyword evidence="8" id="KW-1185">Reference proteome</keyword>
<dbReference type="SUPFAM" id="SSF52540">
    <property type="entry name" value="P-loop containing nucleoside triphosphate hydrolases"/>
    <property type="match status" value="2"/>
</dbReference>
<dbReference type="SMART" id="SM00382">
    <property type="entry name" value="AAA"/>
    <property type="match status" value="1"/>
</dbReference>
<dbReference type="InterPro" id="IPR017871">
    <property type="entry name" value="ABC_transporter-like_CS"/>
</dbReference>
<evidence type="ECO:0000259" key="6">
    <source>
        <dbReference type="PROSITE" id="PS50893"/>
    </source>
</evidence>
<evidence type="ECO:0000256" key="3">
    <source>
        <dbReference type="ARBA" id="ARBA00022741"/>
    </source>
</evidence>
<organism evidence="7 8">
    <name type="scientific">Candidatus Entotheonella gemina</name>
    <dbReference type="NCBI Taxonomy" id="1429439"/>
    <lineage>
        <taxon>Bacteria</taxon>
        <taxon>Pseudomonadati</taxon>
        <taxon>Nitrospinota/Tectimicrobiota group</taxon>
        <taxon>Candidatus Tectimicrobiota</taxon>
        <taxon>Candidatus Entotheonellia</taxon>
        <taxon>Candidatus Entotheonellales</taxon>
        <taxon>Candidatus Entotheonellaceae</taxon>
        <taxon>Candidatus Entotheonella</taxon>
    </lineage>
</organism>
<dbReference type="InterPro" id="IPR052156">
    <property type="entry name" value="BCAA_Transport_ATP-bd_LivF"/>
</dbReference>
<dbReference type="PANTHER" id="PTHR43820:SF4">
    <property type="entry name" value="HIGH-AFFINITY BRANCHED-CHAIN AMINO ACID TRANSPORT ATP-BINDING PROTEIN LIVF"/>
    <property type="match status" value="1"/>
</dbReference>
<dbReference type="InterPro" id="IPR003593">
    <property type="entry name" value="AAA+_ATPase"/>
</dbReference>
<evidence type="ECO:0000256" key="1">
    <source>
        <dbReference type="ARBA" id="ARBA00005417"/>
    </source>
</evidence>
<sequence>LLLDEPANGLSPPVLQKLVEVVLHYRDREGMAVLLVEHVIKLVLDLCERITVLDNGSVIAEGLPGDIQQDPQVISAYLGQQVAQESGYGAHQIPEAARALKADLASPGVKIKDERAAADRPVLLSLRDIDSYYGKLHILHDVSLQVHAGEIVALLGGNGSGKSTVLRTISGFVTPRRGEITFADQPLQGQRPDRIVRQGVIHIPQGREIFPELTVLENLNMGAYRARNARDVAADLDRVYTYFPILAERAKQYAGFLSGGEQQMLAIGRGLMAQPKLLLLDEPSASLAPLIIESIFAKLVQMNADGITVMIVEQNVSAALAIADYVYVLRDGRMAAVGNAATLQQGGTLHQAYLGTSGT</sequence>
<protein>
    <recommendedName>
        <fullName evidence="6">ABC transporter domain-containing protein</fullName>
    </recommendedName>
</protein>
<name>W4LX89_9BACT</name>
<dbReference type="PROSITE" id="PS50893">
    <property type="entry name" value="ABC_TRANSPORTER_2"/>
    <property type="match status" value="1"/>
</dbReference>
<reference evidence="7 8" key="1">
    <citation type="journal article" date="2014" name="Nature">
        <title>An environmental bacterial taxon with a large and distinct metabolic repertoire.</title>
        <authorList>
            <person name="Wilson M.C."/>
            <person name="Mori T."/>
            <person name="Ruckert C."/>
            <person name="Uria A.R."/>
            <person name="Helf M.J."/>
            <person name="Takada K."/>
            <person name="Gernert C."/>
            <person name="Steffens U.A."/>
            <person name="Heycke N."/>
            <person name="Schmitt S."/>
            <person name="Rinke C."/>
            <person name="Helfrich E.J."/>
            <person name="Brachmann A.O."/>
            <person name="Gurgui C."/>
            <person name="Wakimoto T."/>
            <person name="Kracht M."/>
            <person name="Crusemann M."/>
            <person name="Hentschel U."/>
            <person name="Abe I."/>
            <person name="Matsunaga S."/>
            <person name="Kalinowski J."/>
            <person name="Takeyama H."/>
            <person name="Piel J."/>
        </authorList>
    </citation>
    <scope>NUCLEOTIDE SEQUENCE [LARGE SCALE GENOMIC DNA]</scope>
    <source>
        <strain evidence="8">TSY2</strain>
    </source>
</reference>
<keyword evidence="4" id="KW-0067">ATP-binding</keyword>
<evidence type="ECO:0000313" key="7">
    <source>
        <dbReference type="EMBL" id="ETX02535.1"/>
    </source>
</evidence>
<evidence type="ECO:0000256" key="2">
    <source>
        <dbReference type="ARBA" id="ARBA00022448"/>
    </source>
</evidence>
<dbReference type="InterPro" id="IPR027417">
    <property type="entry name" value="P-loop_NTPase"/>
</dbReference>
<dbReference type="GO" id="GO:0015658">
    <property type="term" value="F:branched-chain amino acid transmembrane transporter activity"/>
    <property type="evidence" value="ECO:0007669"/>
    <property type="project" value="TreeGrafter"/>
</dbReference>
<feature type="domain" description="ABC transporter" evidence="6">
    <location>
        <begin position="124"/>
        <end position="356"/>
    </location>
</feature>
<dbReference type="EMBL" id="AZHX01001518">
    <property type="protein sequence ID" value="ETX02535.1"/>
    <property type="molecule type" value="Genomic_DNA"/>
</dbReference>
<evidence type="ECO:0000256" key="5">
    <source>
        <dbReference type="ARBA" id="ARBA00022970"/>
    </source>
</evidence>
<dbReference type="GO" id="GO:0015807">
    <property type="term" value="P:L-amino acid transport"/>
    <property type="evidence" value="ECO:0007669"/>
    <property type="project" value="TreeGrafter"/>
</dbReference>
<dbReference type="Gene3D" id="3.40.50.300">
    <property type="entry name" value="P-loop containing nucleotide triphosphate hydrolases"/>
    <property type="match status" value="2"/>
</dbReference>
<dbReference type="Proteomes" id="UP000019140">
    <property type="component" value="Unassembled WGS sequence"/>
</dbReference>
<comment type="caution">
    <text evidence="7">The sequence shown here is derived from an EMBL/GenBank/DDBJ whole genome shotgun (WGS) entry which is preliminary data.</text>
</comment>
<dbReference type="InterPro" id="IPR032823">
    <property type="entry name" value="BCA_ABC_TP_C"/>
</dbReference>
<gene>
    <name evidence="7" type="ORF">ETSY2_35350</name>
</gene>